<dbReference type="Gene3D" id="1.25.40.10">
    <property type="entry name" value="Tetratricopeptide repeat domain"/>
    <property type="match status" value="2"/>
</dbReference>
<dbReference type="SUPFAM" id="SSF52540">
    <property type="entry name" value="P-loop containing nucleoside triphosphate hydrolases"/>
    <property type="match status" value="1"/>
</dbReference>
<feature type="compositionally biased region" description="Basic and acidic residues" evidence="1">
    <location>
        <begin position="10"/>
        <end position="20"/>
    </location>
</feature>
<name>A0A4Z0BFF7_9BURK</name>
<dbReference type="Proteomes" id="UP000297839">
    <property type="component" value="Unassembled WGS sequence"/>
</dbReference>
<dbReference type="RefSeq" id="WP_135251462.1">
    <property type="nucleotide sequence ID" value="NZ_SMLK01000009.1"/>
</dbReference>
<feature type="compositionally biased region" description="Low complexity" evidence="1">
    <location>
        <begin position="255"/>
        <end position="270"/>
    </location>
</feature>
<dbReference type="AlphaFoldDB" id="A0A4Z0BFF7"/>
<dbReference type="PANTHER" id="PTHR47691">
    <property type="entry name" value="REGULATOR-RELATED"/>
    <property type="match status" value="1"/>
</dbReference>
<dbReference type="EMBL" id="SMLK01000009">
    <property type="protein sequence ID" value="TFY97047.1"/>
    <property type="molecule type" value="Genomic_DNA"/>
</dbReference>
<evidence type="ECO:0000313" key="4">
    <source>
        <dbReference type="Proteomes" id="UP000297839"/>
    </source>
</evidence>
<proteinExistence type="predicted"/>
<feature type="domain" description="Bacterial transcriptional activator" evidence="2">
    <location>
        <begin position="113"/>
        <end position="248"/>
    </location>
</feature>
<keyword evidence="4" id="KW-1185">Reference proteome</keyword>
<dbReference type="SUPFAM" id="SSF48452">
    <property type="entry name" value="TPR-like"/>
    <property type="match status" value="2"/>
</dbReference>
<dbReference type="Gene3D" id="3.40.50.300">
    <property type="entry name" value="P-loop containing nucleotide triphosphate hydrolases"/>
    <property type="match status" value="1"/>
</dbReference>
<feature type="region of interest" description="Disordered" evidence="1">
    <location>
        <begin position="255"/>
        <end position="276"/>
    </location>
</feature>
<gene>
    <name evidence="3" type="ORF">EZ216_19475</name>
</gene>
<dbReference type="InterPro" id="IPR027417">
    <property type="entry name" value="P-loop_NTPase"/>
</dbReference>
<dbReference type="Gene3D" id="1.10.10.10">
    <property type="entry name" value="Winged helix-like DNA-binding domain superfamily/Winged helix DNA-binding domain"/>
    <property type="match status" value="1"/>
</dbReference>
<dbReference type="InterPro" id="IPR036388">
    <property type="entry name" value="WH-like_DNA-bd_sf"/>
</dbReference>
<dbReference type="InterPro" id="IPR011990">
    <property type="entry name" value="TPR-like_helical_dom_sf"/>
</dbReference>
<feature type="region of interest" description="Disordered" evidence="1">
    <location>
        <begin position="1"/>
        <end position="20"/>
    </location>
</feature>
<organism evidence="3 4">
    <name type="scientific">Ramlibacter humi</name>
    <dbReference type="NCBI Taxonomy" id="2530451"/>
    <lineage>
        <taxon>Bacteria</taxon>
        <taxon>Pseudomonadati</taxon>
        <taxon>Pseudomonadota</taxon>
        <taxon>Betaproteobacteria</taxon>
        <taxon>Burkholderiales</taxon>
        <taxon>Comamonadaceae</taxon>
        <taxon>Ramlibacter</taxon>
    </lineage>
</organism>
<evidence type="ECO:0000259" key="2">
    <source>
        <dbReference type="SMART" id="SM01043"/>
    </source>
</evidence>
<evidence type="ECO:0000256" key="1">
    <source>
        <dbReference type="SAM" id="MobiDB-lite"/>
    </source>
</evidence>
<dbReference type="SMART" id="SM01043">
    <property type="entry name" value="BTAD"/>
    <property type="match status" value="1"/>
</dbReference>
<dbReference type="PANTHER" id="PTHR47691:SF3">
    <property type="entry name" value="HTH-TYPE TRANSCRIPTIONAL REGULATOR RV0890C-RELATED"/>
    <property type="match status" value="1"/>
</dbReference>
<protein>
    <recommendedName>
        <fullName evidence="2">Bacterial transcriptional activator domain-containing protein</fullName>
    </recommendedName>
</protein>
<reference evidence="3 4" key="1">
    <citation type="submission" date="2019-03" db="EMBL/GenBank/DDBJ databases">
        <title>Ramlibacter sp. 18x22-1, whole genome shotgun sequence.</title>
        <authorList>
            <person name="Zhang X."/>
            <person name="Feng G."/>
            <person name="Zhu H."/>
        </authorList>
    </citation>
    <scope>NUCLEOTIDE SEQUENCE [LARGE SCALE GENOMIC DNA]</scope>
    <source>
        <strain evidence="3 4">18x22-1</strain>
    </source>
</reference>
<sequence>MQDDGASAVDRSKDIEDKPRQDDLRLFGAPTLRLAGGVSAPLEWPRGAALLAYLAAHPAWHLREKLAGLVRPDADTATAKTYLRAIIHRVRHTFPGMTGLEVEDDRVRWAGGSDVQRFRDAVAASDWERAIDVQRAPLLSRAAHCGLARLDEQLGSERSRLQQSLRAAMIALITQRRQQHADCSGLMCRLVAEDPMDENGVQFVLAHAATPLERHAAAAAFADLQRLLAHELGQQPLAATVALYGRMQDAAAASAAKTAPRAPAPTAAASPAPPLGRERDLASLVGTVRELKAPLLTIAGFGGAGKTMLARALFDTLAAQGHECAWVELLAADSLQTLLDATSTQLGVPAPEGSAEDHLARWLAGRTLTVFLDNFEQLVPHAQVLDRLLRAAPRVQFVVTSREVLRLPREHVLRLDGLACDGADSPAARLFALHAERAGYRVDVADSRAVAAIAGHLDGLPLAIELAAHWATLLEPEAILAELRSDAGFLDGASAAAMGQTRSMQSVLNSTWQRLEPIEQDMLTGLAVFMGPMELDQAREVSGADAPVLLGLVHRSLLQRSGVSGFRLHPLLRDYAKHRGRAGVLAQARQAHSAFFLEKVACATSLHFGCGMSEAARALAARIEDILKAWRFAVAAGDLRVLGTALPRLSVLLLMTARYEEAAQLCGDAAARLQDRSIGADLAALHAAACVRLGRMGEARTIARAALDAGCGGTARSWLESTLARLDWFESDYASALAHAHRALEGLPEDAVFFRIHALQEAAHARFGLDDVQEGRRELALSLELARAHKAQYLEARSLCHLAALCNGSGQGAEALGHLERALQIFDGPGFAYDTAFALRCRSYSLFILGQPAAQLESARTSLDTFRSAGYLHELGECWFALGLALQMNKAAEAAHAYGAALAQSMQAKNIAVALRALSFLGIMALPDDRPWGIALACFATMRPESRRPDRAIVRKLLLRHGVSEAEIEQGARESADWVLDEVHARALARLRSLDASAAGALL</sequence>
<evidence type="ECO:0000313" key="3">
    <source>
        <dbReference type="EMBL" id="TFY97047.1"/>
    </source>
</evidence>
<dbReference type="InterPro" id="IPR005158">
    <property type="entry name" value="BTAD"/>
</dbReference>
<accession>A0A4Z0BFF7</accession>
<dbReference type="OrthoDB" id="9811542at2"/>
<comment type="caution">
    <text evidence="3">The sequence shown here is derived from an EMBL/GenBank/DDBJ whole genome shotgun (WGS) entry which is preliminary data.</text>
</comment>